<keyword evidence="3" id="KW-0238">DNA-binding</keyword>
<feature type="domain" description="Transcription factor tau subunit sfc3/Tfc3 C-terminal" evidence="9">
    <location>
        <begin position="767"/>
        <end position="1151"/>
    </location>
</feature>
<organism evidence="11 12">
    <name type="scientific">Scheffersomyces stipitis (strain ATCC 58785 / CBS 6054 / NBRC 10063 / NRRL Y-11545)</name>
    <name type="common">Yeast</name>
    <name type="synonym">Pichia stipitis</name>
    <dbReference type="NCBI Taxonomy" id="322104"/>
    <lineage>
        <taxon>Eukaryota</taxon>
        <taxon>Fungi</taxon>
        <taxon>Dikarya</taxon>
        <taxon>Ascomycota</taxon>
        <taxon>Saccharomycotina</taxon>
        <taxon>Pichiomycetes</taxon>
        <taxon>Debaryomycetaceae</taxon>
        <taxon>Scheffersomyces</taxon>
    </lineage>
</organism>
<dbReference type="InterPro" id="IPR044210">
    <property type="entry name" value="Tfc3-like"/>
</dbReference>
<sequence>MSFNSPPSELVSGILDKLSFSGQNGLTLIELWDYMTSKLQFNVLDDFQKQIIWQWLFFSNDDNTPLLLYVTRGDEPLTILPDYKAFVEYEGGENKIRILVTSDTQWRYLTGLEPSKKARVSLGEKPFELLCEIAKYGISGILSPDLCKATGQDPRSLPLRFKKLEECGFIVRKNVYDEKSRQHTSLCVHSKFSGQWHHTETSEEQTHKNAFKLRQLIVSSVKSAPNNLRSFKDLKKELKMDKTKSSGKFFGAIVEYLHKNGYVEKLMVKIPEDDQLVYSIRYVKDLPKDICDLTDYVEVFNSIDSNVDEESNFIEDKPVADNHEAQEVPHLNNFFPLSNQVLQNIVSSQDSGQTSKEIVRNLAGISGYRPFTRVLDSLASYVVDDHMLLPLKSYKDLYDDLSLVRSYDYEGKFKLYRYFTRGEFKSSDVKEHKSQKNNGIISKLSLLKLNDKNYDKLGKIPKGDLMVLRKRINTAPEVRHLKRKKIEDNTRSSRKARKRERVNYEEQENVVDEAAIEVEDDIQQTGGVTIDSLKPIAPIFEAVFPKLRNTNNKRSVTSSLKGGKRRTELLEIIKELGGVTYTTAKLRRLLDKRLGNSTATDIKTLARDISSLIASKDLDVETIAFCKTGQQITRKLLILTEEEYRPSSEQIQLAKDQCISDVGENRNQKSRRIIESEVTLFSSTGLRKMRQREGRLESLGQADEFSKPPRRKPAKKDSTNAFDSSEVPIQIDVTLPKLASKKHRRRSKPNKRINEGTISRSPRRYKSSSKFDKSDATTLFRAIVISKTFMRGSIDFDAIASLFDDMDGKSVKQKWTVVRKSVGGLAAVAKGIEAFEHIIQKGIEDDLVSSEDLENIKFKFFLDLWKDSDGSVLDIEDKMPLFRTKKENSSAYSKVQVSESSSNLYDQLEDNSMRQKESILSGVTFFRREYKLERKENDEIRTILKAMFATAEENFSQAQVKKILSEFGDDITYKASTALIKDKEVYFYATDGSSDRFVLTDRVYNALSVKITSKFLNQATKFEDNLSEIFHARKGIILSQGILGGQVCSLLHLISNEVASLVHIDKSYKFDGYESRLIDKEKLSCDIVVHHGKKNIRAGRTSKVHVPTGRACSHFWIDLNGNINDNNWKRIILAVLYYIHFRPGIPYAALHYKLHTVLGVRDYESVIKWLVESNCVTRGEDEGLWVSSGWYSILGF</sequence>
<dbReference type="InterPro" id="IPR049543">
    <property type="entry name" value="WHD_TFC3"/>
</dbReference>
<dbReference type="CDD" id="cd16169">
    <property type="entry name" value="Tau138_eWH"/>
    <property type="match status" value="1"/>
</dbReference>
<proteinExistence type="predicted"/>
<name>A3LS98_PICST</name>
<dbReference type="InterPro" id="IPR007309">
    <property type="entry name" value="TFIIIC_Bblock-bd"/>
</dbReference>
<dbReference type="eggNOG" id="ENOG502QVPM">
    <property type="taxonomic scope" value="Eukaryota"/>
</dbReference>
<dbReference type="GO" id="GO:0003677">
    <property type="term" value="F:DNA binding"/>
    <property type="evidence" value="ECO:0007669"/>
    <property type="project" value="UniProtKB-KW"/>
</dbReference>
<evidence type="ECO:0000313" key="11">
    <source>
        <dbReference type="EMBL" id="ABN65865.2"/>
    </source>
</evidence>
<evidence type="ECO:0000256" key="1">
    <source>
        <dbReference type="ARBA" id="ARBA00004123"/>
    </source>
</evidence>
<feature type="domain" description="Transcription factor tau 138 kDa subunit extended winged helix" evidence="10">
    <location>
        <begin position="559"/>
        <end position="622"/>
    </location>
</feature>
<keyword evidence="4" id="KW-0804">Transcription</keyword>
<comment type="subcellular location">
    <subcellularLocation>
        <location evidence="1">Nucleus</location>
    </subcellularLocation>
</comment>
<keyword evidence="12" id="KW-1185">Reference proteome</keyword>
<keyword evidence="5" id="KW-0539">Nucleus</keyword>
<dbReference type="GeneID" id="4837962"/>
<evidence type="ECO:0000256" key="5">
    <source>
        <dbReference type="ARBA" id="ARBA00023242"/>
    </source>
</evidence>
<dbReference type="InterPro" id="IPR046488">
    <property type="entry name" value="Sfc3/Tfc3_C"/>
</dbReference>
<feature type="compositionally biased region" description="Basic residues" evidence="7">
    <location>
        <begin position="739"/>
        <end position="751"/>
    </location>
</feature>
<dbReference type="InterPro" id="IPR035625">
    <property type="entry name" value="Tfc3-like_eWH"/>
</dbReference>
<evidence type="ECO:0000259" key="8">
    <source>
        <dbReference type="Pfam" id="PF04182"/>
    </source>
</evidence>
<dbReference type="EMBL" id="CP000497">
    <property type="protein sequence ID" value="ABN65865.2"/>
    <property type="molecule type" value="Genomic_DNA"/>
</dbReference>
<dbReference type="GO" id="GO:0042791">
    <property type="term" value="P:5S class rRNA transcription by RNA polymerase III"/>
    <property type="evidence" value="ECO:0007669"/>
    <property type="project" value="TreeGrafter"/>
</dbReference>
<dbReference type="HOGENOM" id="CLU_005481_0_0_1"/>
<dbReference type="GO" id="GO:0005634">
    <property type="term" value="C:nucleus"/>
    <property type="evidence" value="ECO:0007669"/>
    <property type="project" value="UniProtKB-SubCell"/>
</dbReference>
<keyword evidence="2" id="KW-0597">Phosphoprotein</keyword>
<protein>
    <submittedName>
        <fullName evidence="11">RNA polymerase III transcription factor</fullName>
    </submittedName>
</protein>
<dbReference type="Pfam" id="PF04182">
    <property type="entry name" value="B-block_TFIIIC"/>
    <property type="match status" value="1"/>
</dbReference>
<evidence type="ECO:0000256" key="2">
    <source>
        <dbReference type="ARBA" id="ARBA00022553"/>
    </source>
</evidence>
<dbReference type="RefSeq" id="XP_001383894.2">
    <property type="nucleotide sequence ID" value="XM_001383857.1"/>
</dbReference>
<reference evidence="11 12" key="1">
    <citation type="journal article" date="2007" name="Nat. Biotechnol.">
        <title>Genome sequence of the lignocellulose-bioconverting and xylose-fermenting yeast Pichia stipitis.</title>
        <authorList>
            <person name="Jeffries T.W."/>
            <person name="Grigoriev I.V."/>
            <person name="Grimwood J."/>
            <person name="Laplaza J.M."/>
            <person name="Aerts A."/>
            <person name="Salamov A."/>
            <person name="Schmutz J."/>
            <person name="Lindquist E."/>
            <person name="Dehal P."/>
            <person name="Shapiro H."/>
            <person name="Jin Y.S."/>
            <person name="Passoth V."/>
            <person name="Richardson P.M."/>
        </authorList>
    </citation>
    <scope>NUCLEOTIDE SEQUENCE [LARGE SCALE GENOMIC DNA]</scope>
    <source>
        <strain evidence="12">ATCC 58785 / CBS 6054 / NBRC 10063 / NRRL Y-11545</strain>
    </source>
</reference>
<evidence type="ECO:0000256" key="6">
    <source>
        <dbReference type="SAM" id="Coils"/>
    </source>
</evidence>
<dbReference type="Pfam" id="PF21552">
    <property type="entry name" value="WHD_TFC3"/>
    <property type="match status" value="1"/>
</dbReference>
<dbReference type="GO" id="GO:0000127">
    <property type="term" value="C:transcription factor TFIIIC complex"/>
    <property type="evidence" value="ECO:0007669"/>
    <property type="project" value="InterPro"/>
</dbReference>
<dbReference type="Proteomes" id="UP000002258">
    <property type="component" value="Chromosome 3"/>
</dbReference>
<feature type="region of interest" description="Disordered" evidence="7">
    <location>
        <begin position="738"/>
        <end position="770"/>
    </location>
</feature>
<dbReference type="Pfam" id="PF20222">
    <property type="entry name" value="DUF6581"/>
    <property type="match status" value="1"/>
</dbReference>
<keyword evidence="6" id="KW-0175">Coiled coil</keyword>
<evidence type="ECO:0000256" key="3">
    <source>
        <dbReference type="ARBA" id="ARBA00023125"/>
    </source>
</evidence>
<evidence type="ECO:0000313" key="12">
    <source>
        <dbReference type="Proteomes" id="UP000002258"/>
    </source>
</evidence>
<dbReference type="AlphaFoldDB" id="A3LS98"/>
<dbReference type="KEGG" id="pic:PICST_35641"/>
<dbReference type="GO" id="GO:0006384">
    <property type="term" value="P:transcription initiation at RNA polymerase III promoter"/>
    <property type="evidence" value="ECO:0007669"/>
    <property type="project" value="InterPro"/>
</dbReference>
<dbReference type="OrthoDB" id="68020at2759"/>
<dbReference type="FunCoup" id="A3LS98">
    <property type="interactions" value="31"/>
</dbReference>
<feature type="coiled-coil region" evidence="6">
    <location>
        <begin position="497"/>
        <end position="524"/>
    </location>
</feature>
<evidence type="ECO:0000259" key="10">
    <source>
        <dbReference type="Pfam" id="PF21552"/>
    </source>
</evidence>
<dbReference type="STRING" id="322104.A3LS98"/>
<evidence type="ECO:0000259" key="9">
    <source>
        <dbReference type="Pfam" id="PF20222"/>
    </source>
</evidence>
<evidence type="ECO:0000256" key="4">
    <source>
        <dbReference type="ARBA" id="ARBA00023163"/>
    </source>
</evidence>
<gene>
    <name evidence="11" type="primary">TFC3</name>
    <name evidence="11" type="ORF">PICST_35641</name>
</gene>
<dbReference type="OMA" id="MSSMIQR"/>
<dbReference type="PANTHER" id="PTHR15180">
    <property type="entry name" value="GENERAL TRANSCRIPTION FACTOR 3C POLYPEPTIDE 1"/>
    <property type="match status" value="1"/>
</dbReference>
<dbReference type="PANTHER" id="PTHR15180:SF1">
    <property type="entry name" value="GENERAL TRANSCRIPTION FACTOR 3C POLYPEPTIDE 1"/>
    <property type="match status" value="1"/>
</dbReference>
<feature type="domain" description="B-block binding subunit of TFIIIC" evidence="8">
    <location>
        <begin position="124"/>
        <end position="193"/>
    </location>
</feature>
<accession>A3LS98</accession>
<feature type="region of interest" description="Disordered" evidence="7">
    <location>
        <begin position="691"/>
        <end position="723"/>
    </location>
</feature>
<evidence type="ECO:0000256" key="7">
    <source>
        <dbReference type="SAM" id="MobiDB-lite"/>
    </source>
</evidence>
<dbReference type="InParanoid" id="A3LS98"/>